<dbReference type="Pfam" id="PF07773">
    <property type="entry name" value="TCTN_DUF1619"/>
    <property type="match status" value="1"/>
</dbReference>
<sequence length="430" mass="47450">MEKVLVVFCLLVTSLSQELDQTEETTVDQLCINGTDDICEAFSGTEIPTTSAEVTSEVTSTSMPSKKPKTTTPKSVKKKPSPVSNRTTPIHPQPDCTCDISRGGCEINCCCDIDCSPEQRAVFTHCIATPQIVDSDYCFPPQLLYRNNSDYKMVETDAGVLCVVHQNTFASTDFLDVPVVTTMVGLTKKIGRHRYYSWPNPSPPSHVFDSEAHYSNKSPVWITDNVTITQLGLPGSVGHSTLCHDSVKPLYLEDIETTCTKPLTTRIECLAFSEAQFSVISSPHSYNSTQSQDCTEDVCLPVHHFVCSEACIEVALPGPVYNASTNTCQNLIETVEYKVYHNGSQGIVEVRGFYTLRNVSVRPDQLVRKRYKVTYLWAGSTDQLVFRRSGNAGYDQGKPLISGRRTMKATTYNFSASDWISVSIAGSSGY</sequence>
<gene>
    <name evidence="9" type="ORF">g.1701</name>
</gene>
<feature type="region of interest" description="Disordered" evidence="5">
    <location>
        <begin position="50"/>
        <end position="88"/>
    </location>
</feature>
<dbReference type="AlphaFoldDB" id="A0A1B6L111"/>
<comment type="similarity">
    <text evidence="1">Belongs to the tectonic family.</text>
</comment>
<feature type="domain" description="Tectonic-1-3 N-terminal" evidence="8">
    <location>
        <begin position="91"/>
        <end position="175"/>
    </location>
</feature>
<dbReference type="EMBL" id="GEBQ01022621">
    <property type="protein sequence ID" value="JAT17356.1"/>
    <property type="molecule type" value="Transcribed_RNA"/>
</dbReference>
<dbReference type="InterPro" id="IPR011677">
    <property type="entry name" value="TCTN1-3_dom"/>
</dbReference>
<dbReference type="InterPro" id="IPR057724">
    <property type="entry name" value="TCTN1-3_N"/>
</dbReference>
<evidence type="ECO:0000256" key="1">
    <source>
        <dbReference type="ARBA" id="ARBA00007633"/>
    </source>
</evidence>
<evidence type="ECO:0000259" key="8">
    <source>
        <dbReference type="Pfam" id="PF25752"/>
    </source>
</evidence>
<evidence type="ECO:0000256" key="4">
    <source>
        <dbReference type="ARBA" id="ARBA00023180"/>
    </source>
</evidence>
<evidence type="ECO:0000313" key="9">
    <source>
        <dbReference type="EMBL" id="JAT17356.1"/>
    </source>
</evidence>
<dbReference type="InterPro" id="IPR040354">
    <property type="entry name" value="TCTN1-3"/>
</dbReference>
<dbReference type="GO" id="GO:0060271">
    <property type="term" value="P:cilium assembly"/>
    <property type="evidence" value="ECO:0007669"/>
    <property type="project" value="TreeGrafter"/>
</dbReference>
<evidence type="ECO:0000259" key="7">
    <source>
        <dbReference type="Pfam" id="PF07773"/>
    </source>
</evidence>
<evidence type="ECO:0000256" key="5">
    <source>
        <dbReference type="SAM" id="MobiDB-lite"/>
    </source>
</evidence>
<proteinExistence type="inferred from homology"/>
<feature type="domain" description="Tectonic-1-3" evidence="7">
    <location>
        <begin position="218"/>
        <end position="376"/>
    </location>
</feature>
<feature type="signal peptide" evidence="6">
    <location>
        <begin position="1"/>
        <end position="16"/>
    </location>
</feature>
<evidence type="ECO:0000256" key="3">
    <source>
        <dbReference type="ARBA" id="ARBA00022794"/>
    </source>
</evidence>
<evidence type="ECO:0000256" key="6">
    <source>
        <dbReference type="SAM" id="SignalP"/>
    </source>
</evidence>
<keyword evidence="2 6" id="KW-0732">Signal</keyword>
<protein>
    <submittedName>
        <fullName evidence="9">Uncharacterized protein</fullName>
    </submittedName>
</protein>
<reference evidence="9" key="1">
    <citation type="submission" date="2015-11" db="EMBL/GenBank/DDBJ databases">
        <title>De novo transcriptome assembly of four potential Pierce s Disease insect vectors from Arizona vineyards.</title>
        <authorList>
            <person name="Tassone E.E."/>
        </authorList>
    </citation>
    <scope>NUCLEOTIDE SEQUENCE</scope>
</reference>
<dbReference type="PANTHER" id="PTHR14611:SF2">
    <property type="entry name" value="TECTONIC"/>
    <property type="match status" value="1"/>
</dbReference>
<dbReference type="PANTHER" id="PTHR14611">
    <property type="entry name" value="TECTONIC FAMILY MEMBER"/>
    <property type="match status" value="1"/>
</dbReference>
<keyword evidence="3" id="KW-0970">Cilium biogenesis/degradation</keyword>
<feature type="non-terminal residue" evidence="9">
    <location>
        <position position="430"/>
    </location>
</feature>
<dbReference type="Pfam" id="PF25752">
    <property type="entry name" value="DUF1619_N"/>
    <property type="match status" value="1"/>
</dbReference>
<dbReference type="GO" id="GO:0035869">
    <property type="term" value="C:ciliary transition zone"/>
    <property type="evidence" value="ECO:0007669"/>
    <property type="project" value="TreeGrafter"/>
</dbReference>
<feature type="chain" id="PRO_5008587035" evidence="6">
    <location>
        <begin position="17"/>
        <end position="430"/>
    </location>
</feature>
<evidence type="ECO:0000256" key="2">
    <source>
        <dbReference type="ARBA" id="ARBA00022729"/>
    </source>
</evidence>
<organism evidence="9">
    <name type="scientific">Graphocephala atropunctata</name>
    <dbReference type="NCBI Taxonomy" id="36148"/>
    <lineage>
        <taxon>Eukaryota</taxon>
        <taxon>Metazoa</taxon>
        <taxon>Ecdysozoa</taxon>
        <taxon>Arthropoda</taxon>
        <taxon>Hexapoda</taxon>
        <taxon>Insecta</taxon>
        <taxon>Pterygota</taxon>
        <taxon>Neoptera</taxon>
        <taxon>Paraneoptera</taxon>
        <taxon>Hemiptera</taxon>
        <taxon>Auchenorrhyncha</taxon>
        <taxon>Membracoidea</taxon>
        <taxon>Cicadellidae</taxon>
        <taxon>Cicadellinae</taxon>
        <taxon>Cicadellini</taxon>
        <taxon>Graphocephala</taxon>
    </lineage>
</organism>
<feature type="compositionally biased region" description="Low complexity" evidence="5">
    <location>
        <begin position="50"/>
        <end position="74"/>
    </location>
</feature>
<name>A0A1B6L111_9HEMI</name>
<accession>A0A1B6L111</accession>
<keyword evidence="4" id="KW-0325">Glycoprotein</keyword>